<dbReference type="PRINTS" id="PR00313">
    <property type="entry name" value="CABNDNGRPT"/>
</dbReference>
<dbReference type="OrthoDB" id="9809583at2"/>
<sequence length="719" mass="74193">MALTTDLLPLESRIDMKKIGTDFDDLLIGTSGNDALYGLDGDDTLTGSSGNDLLIGGAGNDEIIGGTGNDIILGDNHVHSDSIIANFRQNNYSYSLEESSDKIDGGDGNDIIVSSLNEYTDVDAGAGDDIIYSYGSVDAGEGDDIIFVYEFSDGYDTDAGSGSDTIIFNGSARASGATGAWEDGETDRFIINGDFKGDITIDGIDPSGDVIEFNGVSDINSASDLEGRIQVVAGWGYYKTTILIDADTSIEIMYIGSVQPNITYQFNQTDIAALEPDWVSLLSNTNQYLSILDDATVTDVAQPRFSYVDDIITVINANMTWHALAGNDTVHGTETANTIFGDRGNDILYGNNGGDSLYGGTGLDRLLGQAGDDKLFGGLGADVLNGGAGNDRLFGNQHGDTLIGGLGNDLLNGGIGADTMAGNRGSDTYIVDNVGDKVSEAAGQGVDLVKSTVSFSLKAHSQNIEALTLLGNQAIDGTGNGLGNAITGNMKDNVLSGLFGNDTLTGRGGNDTLNGGNGNDILNGGFGDDVLNGGKGNDKLYASNGNDKLNGHQGADNLNGGLGNDTLNGGGGNDILNGHGGNDILIGALGWDKLFGGAGADSFTGGLGADTMFAGIDNAVDRFLFNTVNDSKVGAAHDKIAQFDSGEDVLDLSGIDANSAANGDQAFAFSGTTAAAHSIWLENDGSDLLVFADVNGDAVADFEIQMVNTSTLVEGDFVL</sequence>
<dbReference type="SUPFAM" id="SSF51120">
    <property type="entry name" value="beta-Roll"/>
    <property type="match status" value="4"/>
</dbReference>
<evidence type="ECO:0000256" key="1">
    <source>
        <dbReference type="ARBA" id="ARBA00004613"/>
    </source>
</evidence>
<dbReference type="Gene3D" id="2.150.10.10">
    <property type="entry name" value="Serralysin-like metalloprotease, C-terminal"/>
    <property type="match status" value="5"/>
</dbReference>
<keyword evidence="4" id="KW-1185">Reference proteome</keyword>
<reference evidence="3 4" key="1">
    <citation type="submission" date="2016-10" db="EMBL/GenBank/DDBJ databases">
        <authorList>
            <person name="de Groot N.N."/>
        </authorList>
    </citation>
    <scope>NUCLEOTIDE SEQUENCE [LARGE SCALE GENOMIC DNA]</scope>
    <source>
        <strain evidence="3 4">CGMCC 1.9157</strain>
    </source>
</reference>
<dbReference type="Pfam" id="PF00353">
    <property type="entry name" value="HemolysinCabind"/>
    <property type="match status" value="8"/>
</dbReference>
<dbReference type="Proteomes" id="UP000199236">
    <property type="component" value="Unassembled WGS sequence"/>
</dbReference>
<name>A0A1I5KCZ2_9HYPH</name>
<evidence type="ECO:0000313" key="3">
    <source>
        <dbReference type="EMBL" id="SFO82900.1"/>
    </source>
</evidence>
<gene>
    <name evidence="3" type="ORF">SAMN04488056_113141</name>
</gene>
<protein>
    <submittedName>
        <fullName evidence="3">Hemolysin-type calcium-binding repeat-containing protein</fullName>
    </submittedName>
</protein>
<dbReference type="EMBL" id="FOVR01000013">
    <property type="protein sequence ID" value="SFO82900.1"/>
    <property type="molecule type" value="Genomic_DNA"/>
</dbReference>
<dbReference type="InterPro" id="IPR001343">
    <property type="entry name" value="Hemolysn_Ca-bd"/>
</dbReference>
<evidence type="ECO:0000256" key="2">
    <source>
        <dbReference type="ARBA" id="ARBA00022525"/>
    </source>
</evidence>
<dbReference type="PANTHER" id="PTHR38340">
    <property type="entry name" value="S-LAYER PROTEIN"/>
    <property type="match status" value="1"/>
</dbReference>
<dbReference type="InterPro" id="IPR018511">
    <property type="entry name" value="Hemolysin-typ_Ca-bd_CS"/>
</dbReference>
<proteinExistence type="predicted"/>
<keyword evidence="2" id="KW-0964">Secreted</keyword>
<dbReference type="GO" id="GO:0005509">
    <property type="term" value="F:calcium ion binding"/>
    <property type="evidence" value="ECO:0007669"/>
    <property type="project" value="InterPro"/>
</dbReference>
<evidence type="ECO:0000313" key="4">
    <source>
        <dbReference type="Proteomes" id="UP000199236"/>
    </source>
</evidence>
<dbReference type="GO" id="GO:0005576">
    <property type="term" value="C:extracellular region"/>
    <property type="evidence" value="ECO:0007669"/>
    <property type="project" value="UniProtKB-SubCell"/>
</dbReference>
<comment type="subcellular location">
    <subcellularLocation>
        <location evidence="1">Secreted</location>
    </subcellularLocation>
</comment>
<dbReference type="PANTHER" id="PTHR38340:SF1">
    <property type="entry name" value="S-LAYER PROTEIN"/>
    <property type="match status" value="1"/>
</dbReference>
<dbReference type="AlphaFoldDB" id="A0A1I5KCZ2"/>
<organism evidence="3 4">
    <name type="scientific">Cohaesibacter marisflavi</name>
    <dbReference type="NCBI Taxonomy" id="655353"/>
    <lineage>
        <taxon>Bacteria</taxon>
        <taxon>Pseudomonadati</taxon>
        <taxon>Pseudomonadota</taxon>
        <taxon>Alphaproteobacteria</taxon>
        <taxon>Hyphomicrobiales</taxon>
        <taxon>Cohaesibacteraceae</taxon>
    </lineage>
</organism>
<dbReference type="PROSITE" id="PS00330">
    <property type="entry name" value="HEMOLYSIN_CALCIUM"/>
    <property type="match status" value="9"/>
</dbReference>
<dbReference type="InterPro" id="IPR011049">
    <property type="entry name" value="Serralysin-like_metalloprot_C"/>
</dbReference>
<dbReference type="STRING" id="655353.SAMN04488056_113141"/>
<accession>A0A1I5KCZ2</accession>
<dbReference type="InterPro" id="IPR050557">
    <property type="entry name" value="RTX_toxin/Mannuronan_C5-epim"/>
</dbReference>